<name>A0A0A9HH09_ARUDO</name>
<dbReference type="EMBL" id="GBRH01161854">
    <property type="protein sequence ID" value="JAE36042.1"/>
    <property type="molecule type" value="Transcribed_RNA"/>
</dbReference>
<accession>A0A0A9HH09</accession>
<sequence>MHFVLGVVQFHSLNCAPLLDVWDSLDSCAVLFLNTVGLVEFYQCSK</sequence>
<reference evidence="1" key="2">
    <citation type="journal article" date="2015" name="Data Brief">
        <title>Shoot transcriptome of the giant reed, Arundo donax.</title>
        <authorList>
            <person name="Barrero R.A."/>
            <person name="Guerrero F.D."/>
            <person name="Moolhuijzen P."/>
            <person name="Goolsby J.A."/>
            <person name="Tidwell J."/>
            <person name="Bellgard S.E."/>
            <person name="Bellgard M.I."/>
        </authorList>
    </citation>
    <scope>NUCLEOTIDE SEQUENCE</scope>
    <source>
        <tissue evidence="1">Shoot tissue taken approximately 20 cm above the soil surface</tissue>
    </source>
</reference>
<organism evidence="1">
    <name type="scientific">Arundo donax</name>
    <name type="common">Giant reed</name>
    <name type="synonym">Donax arundinaceus</name>
    <dbReference type="NCBI Taxonomy" id="35708"/>
    <lineage>
        <taxon>Eukaryota</taxon>
        <taxon>Viridiplantae</taxon>
        <taxon>Streptophyta</taxon>
        <taxon>Embryophyta</taxon>
        <taxon>Tracheophyta</taxon>
        <taxon>Spermatophyta</taxon>
        <taxon>Magnoliopsida</taxon>
        <taxon>Liliopsida</taxon>
        <taxon>Poales</taxon>
        <taxon>Poaceae</taxon>
        <taxon>PACMAD clade</taxon>
        <taxon>Arundinoideae</taxon>
        <taxon>Arundineae</taxon>
        <taxon>Arundo</taxon>
    </lineage>
</organism>
<proteinExistence type="predicted"/>
<reference evidence="1" key="1">
    <citation type="submission" date="2014-09" db="EMBL/GenBank/DDBJ databases">
        <authorList>
            <person name="Magalhaes I.L.F."/>
            <person name="Oliveira U."/>
            <person name="Santos F.R."/>
            <person name="Vidigal T.H.D.A."/>
            <person name="Brescovit A.D."/>
            <person name="Santos A.J."/>
        </authorList>
    </citation>
    <scope>NUCLEOTIDE SEQUENCE</scope>
    <source>
        <tissue evidence="1">Shoot tissue taken approximately 20 cm above the soil surface</tissue>
    </source>
</reference>
<protein>
    <submittedName>
        <fullName evidence="1">Uncharacterized protein</fullName>
    </submittedName>
</protein>
<evidence type="ECO:0000313" key="1">
    <source>
        <dbReference type="EMBL" id="JAE36042.1"/>
    </source>
</evidence>
<dbReference type="AlphaFoldDB" id="A0A0A9HH09"/>